<gene>
    <name evidence="2" type="ORF">BDV96DRAFT_241000</name>
</gene>
<evidence type="ECO:0000256" key="1">
    <source>
        <dbReference type="SAM" id="MobiDB-lite"/>
    </source>
</evidence>
<reference evidence="2" key="1">
    <citation type="journal article" date="2020" name="Stud. Mycol.">
        <title>101 Dothideomycetes genomes: a test case for predicting lifestyles and emergence of pathogens.</title>
        <authorList>
            <person name="Haridas S."/>
            <person name="Albert R."/>
            <person name="Binder M."/>
            <person name="Bloem J."/>
            <person name="Labutti K."/>
            <person name="Salamov A."/>
            <person name="Andreopoulos B."/>
            <person name="Baker S."/>
            <person name="Barry K."/>
            <person name="Bills G."/>
            <person name="Bluhm B."/>
            <person name="Cannon C."/>
            <person name="Castanera R."/>
            <person name="Culley D."/>
            <person name="Daum C."/>
            <person name="Ezra D."/>
            <person name="Gonzalez J."/>
            <person name="Henrissat B."/>
            <person name="Kuo A."/>
            <person name="Liang C."/>
            <person name="Lipzen A."/>
            <person name="Lutzoni F."/>
            <person name="Magnuson J."/>
            <person name="Mondo S."/>
            <person name="Nolan M."/>
            <person name="Ohm R."/>
            <person name="Pangilinan J."/>
            <person name="Park H.-J."/>
            <person name="Ramirez L."/>
            <person name="Alfaro M."/>
            <person name="Sun H."/>
            <person name="Tritt A."/>
            <person name="Yoshinaga Y."/>
            <person name="Zwiers L.-H."/>
            <person name="Turgeon B."/>
            <person name="Goodwin S."/>
            <person name="Spatafora J."/>
            <person name="Crous P."/>
            <person name="Grigoriev I."/>
        </authorList>
    </citation>
    <scope>NUCLEOTIDE SEQUENCE</scope>
    <source>
        <strain evidence="2">CBS 627.86</strain>
    </source>
</reference>
<dbReference type="AlphaFoldDB" id="A0A6A5YPX6"/>
<keyword evidence="3" id="KW-1185">Reference proteome</keyword>
<proteinExistence type="predicted"/>
<dbReference type="EMBL" id="ML977343">
    <property type="protein sequence ID" value="KAF2109196.1"/>
    <property type="molecule type" value="Genomic_DNA"/>
</dbReference>
<protein>
    <submittedName>
        <fullName evidence="2">Uncharacterized protein</fullName>
    </submittedName>
</protein>
<name>A0A6A5YPX6_9PLEO</name>
<accession>A0A6A5YPX6</accession>
<evidence type="ECO:0000313" key="3">
    <source>
        <dbReference type="Proteomes" id="UP000799770"/>
    </source>
</evidence>
<dbReference type="Proteomes" id="UP000799770">
    <property type="component" value="Unassembled WGS sequence"/>
</dbReference>
<sequence>MSGCVLVFSEPMDRNTTPSSLPSARAFPQRCSVRLTPRCIAPWGADTIVAASKRPVTLYKTAVPTVALLSRHCLVQSVSFSSSVSDKSKEARAADQDSGPRAEGHGDAWKFSRCGQQLSSQEQRSRLMTSGPWSCGVTSWLKPFAAKLLDSCHMGLQRPARYRRFEQMPTAPRQCSWRRTMLCFAP</sequence>
<feature type="region of interest" description="Disordered" evidence="1">
    <location>
        <begin position="86"/>
        <end position="108"/>
    </location>
</feature>
<organism evidence="2 3">
    <name type="scientific">Lophiotrema nucula</name>
    <dbReference type="NCBI Taxonomy" id="690887"/>
    <lineage>
        <taxon>Eukaryota</taxon>
        <taxon>Fungi</taxon>
        <taxon>Dikarya</taxon>
        <taxon>Ascomycota</taxon>
        <taxon>Pezizomycotina</taxon>
        <taxon>Dothideomycetes</taxon>
        <taxon>Pleosporomycetidae</taxon>
        <taxon>Pleosporales</taxon>
        <taxon>Lophiotremataceae</taxon>
        <taxon>Lophiotrema</taxon>
    </lineage>
</organism>
<evidence type="ECO:0000313" key="2">
    <source>
        <dbReference type="EMBL" id="KAF2109196.1"/>
    </source>
</evidence>